<dbReference type="Pfam" id="PF00353">
    <property type="entry name" value="HemolysinCabind"/>
    <property type="match status" value="1"/>
</dbReference>
<gene>
    <name evidence="1" type="ORF">ISU07_13590</name>
</gene>
<evidence type="ECO:0008006" key="3">
    <source>
        <dbReference type="Google" id="ProtNLM"/>
    </source>
</evidence>
<dbReference type="InterPro" id="IPR001343">
    <property type="entry name" value="Hemolysn_Ca-bd"/>
</dbReference>
<accession>A0A930VCQ9</accession>
<dbReference type="AlphaFoldDB" id="A0A930VCQ9"/>
<reference evidence="1" key="1">
    <citation type="submission" date="2020-11" db="EMBL/GenBank/DDBJ databases">
        <title>Nocardioides sp. nov., isolated from Soil of Cynanchum wilfordii Hemsley rhizosphere.</title>
        <authorList>
            <person name="Lee J.-S."/>
            <person name="Suh M.K."/>
            <person name="Kim J.-S."/>
        </authorList>
    </citation>
    <scope>NUCLEOTIDE SEQUENCE</scope>
    <source>
        <strain evidence="1">KCTC 19275</strain>
    </source>
</reference>
<name>A0A930VCQ9_9ACTN</name>
<evidence type="ECO:0000313" key="2">
    <source>
        <dbReference type="Proteomes" id="UP000640489"/>
    </source>
</evidence>
<proteinExistence type="predicted"/>
<keyword evidence="2" id="KW-1185">Reference proteome</keyword>
<dbReference type="EMBL" id="JADKPN010000007">
    <property type="protein sequence ID" value="MBF4764162.1"/>
    <property type="molecule type" value="Genomic_DNA"/>
</dbReference>
<dbReference type="Gene3D" id="2.150.10.10">
    <property type="entry name" value="Serralysin-like metalloprotease, C-terminal"/>
    <property type="match status" value="1"/>
</dbReference>
<comment type="caution">
    <text evidence="1">The sequence shown here is derived from an EMBL/GenBank/DDBJ whole genome shotgun (WGS) entry which is preliminary data.</text>
</comment>
<evidence type="ECO:0000313" key="1">
    <source>
        <dbReference type="EMBL" id="MBF4764162.1"/>
    </source>
</evidence>
<dbReference type="SUPFAM" id="SSF51120">
    <property type="entry name" value="beta-Roll"/>
    <property type="match status" value="1"/>
</dbReference>
<sequence length="192" mass="19266">MTGTPGDDVILAPYASSGSVNAGAGDDVVCVVVDASAGTLYAPTYPVRAGGGEDTIVLVVDSDIDVKLDSSATWDVGDVHLQVGLGSLEDAVVSGHRVNVYGTKADNLLVARSTDGALLTGKDGDDVLRLGLVAGGDNHDGLRLASGGPGNDVLTGSPVDDVLTGGPGHDRAVGRAGKDVCTAEVRKSCELR</sequence>
<organism evidence="1 2">
    <name type="scientific">Nocardioides islandensis</name>
    <dbReference type="NCBI Taxonomy" id="433663"/>
    <lineage>
        <taxon>Bacteria</taxon>
        <taxon>Bacillati</taxon>
        <taxon>Actinomycetota</taxon>
        <taxon>Actinomycetes</taxon>
        <taxon>Propionibacteriales</taxon>
        <taxon>Nocardioidaceae</taxon>
        <taxon>Nocardioides</taxon>
    </lineage>
</organism>
<dbReference type="GO" id="GO:0005509">
    <property type="term" value="F:calcium ion binding"/>
    <property type="evidence" value="ECO:0007669"/>
    <property type="project" value="InterPro"/>
</dbReference>
<dbReference type="Proteomes" id="UP000640489">
    <property type="component" value="Unassembled WGS sequence"/>
</dbReference>
<dbReference type="PRINTS" id="PR00313">
    <property type="entry name" value="CABNDNGRPT"/>
</dbReference>
<protein>
    <recommendedName>
        <fullName evidence="3">Calcium-binding protein</fullName>
    </recommendedName>
</protein>
<dbReference type="InterPro" id="IPR011049">
    <property type="entry name" value="Serralysin-like_metalloprot_C"/>
</dbReference>